<dbReference type="AlphaFoldDB" id="A0A1W1C7C9"/>
<name>A0A1W1C7C9_9ZZZZ</name>
<dbReference type="SUPFAM" id="SSF82714">
    <property type="entry name" value="Multidrug efflux transporter AcrB TolC docking domain, DN and DC subdomains"/>
    <property type="match status" value="1"/>
</dbReference>
<feature type="transmembrane region" description="Helical" evidence="1">
    <location>
        <begin position="14"/>
        <end position="31"/>
    </location>
</feature>
<dbReference type="Pfam" id="PF00873">
    <property type="entry name" value="ACR_tran"/>
    <property type="match status" value="1"/>
</dbReference>
<feature type="transmembrane region" description="Helical" evidence="1">
    <location>
        <begin position="908"/>
        <end position="928"/>
    </location>
</feature>
<dbReference type="Gene3D" id="1.20.1640.10">
    <property type="entry name" value="Multidrug efflux transporter AcrB transmembrane domain"/>
    <property type="match status" value="2"/>
</dbReference>
<protein>
    <submittedName>
        <fullName evidence="2">RND multidrug efflux transporter Acriflavin resistance protein</fullName>
    </submittedName>
</protein>
<dbReference type="GO" id="GO:0005886">
    <property type="term" value="C:plasma membrane"/>
    <property type="evidence" value="ECO:0007669"/>
    <property type="project" value="TreeGrafter"/>
</dbReference>
<feature type="transmembrane region" description="Helical" evidence="1">
    <location>
        <begin position="978"/>
        <end position="996"/>
    </location>
</feature>
<dbReference type="Gene3D" id="3.30.2090.10">
    <property type="entry name" value="Multidrug efflux transporter AcrB TolC docking domain, DN and DC subdomains"/>
    <property type="match status" value="2"/>
</dbReference>
<dbReference type="EMBL" id="FPHI01000022">
    <property type="protein sequence ID" value="SFV61634.1"/>
    <property type="molecule type" value="Genomic_DNA"/>
</dbReference>
<proteinExistence type="predicted"/>
<keyword evidence="1" id="KW-0812">Transmembrane</keyword>
<sequence length="1039" mass="115945">MVKSFIRFGIDKPIINHILMVFMLLLSLFAYQNIAKEIFPPSTLDMISIKGSYAGASADVLDKMVVNTIEDELKSLSSIDTVNTTIQNGFFLITSDIKSGESSQEVLNDVKDIISKAKRDIPSDMDEPVARVVVHQYPLLLVAVSGDVAKKELLVAAKDLKRKLSAISDLSSIDVRGDTDDEVLITLNQKKIEAYGLQKRAVYQAISNLSSIFPVGTIDTQGDHLYISTINGEKSAKALAQTLLSIEGKYLMLSDIAEVHYGLGEASQISHFNAHQNISLNINKSKEGNAIALSKKIKAMLPEFSKKYQNIEFKVYTDTSVWIKNRLNLVSSNILFGLILVFTALFLSVNIRIAFVVAIGIPASFMITLIVADMIGYSLNMLTLLGALIALGMLVDEAIVVAENIYRHMEMGKSPRNAAIDGALEMFPAVMTATLTTVFAFLPLLMMSGKMGMFMQVLPVMISVLLLSSLFEAFYFLPLHAKEFFSKASFKPQSHNSTIWLWLIEKYDRFLARLLTRKKRSLGVMLLAIILATIGIGKLTKFQLFPEFDAQQVYLSGKININNKLTDTEVYVTEIEKSLLKLLDKKEMDSITSVIGFKFNKDQTVEVGENLFQIFINLHEKAPENFFDTYINPIFSLEYDHTDMIRERLSQDISNEIQEKLLPDLKEKTIQGKKLFEALNVYVQQAGIVSHDIELGFEHPSIAVKLRAMKSVEERLSAIAGVKDISDNANEGERELKLRVNEYGQALGMSEGYITSVLRGSFLKAEYAKIFDAKGLLRVKIEDSYKKNSRALKDFMLSTPDGTKRVKLSEVTDFIYQKSFVKIFKEDGEKVRSLFASVDKKIITPTEVMKQIKPLLDSLRKEGVHIVIKGEEKENSKLKKEMTRALIVAVFLIFITLVWMFNSLILPLIVVSVIPLSLFGALVGTYLMGIHMSMPGMMGVIGLAGVVVNDGLIMLDFIKGSQNYEEIALKAGMRLRPIVLTSVTTVLGLSSLMFFASGQALILQPMAISLGFGVAWSTVLNLYYVPLMYAVLYRVKEKD</sequence>
<dbReference type="SUPFAM" id="SSF82866">
    <property type="entry name" value="Multidrug efflux transporter AcrB transmembrane domain"/>
    <property type="match status" value="2"/>
</dbReference>
<dbReference type="InterPro" id="IPR001036">
    <property type="entry name" value="Acrflvin-R"/>
</dbReference>
<feature type="transmembrane region" description="Helical" evidence="1">
    <location>
        <begin position="940"/>
        <end position="958"/>
    </location>
</feature>
<organism evidence="2">
    <name type="scientific">hydrothermal vent metagenome</name>
    <dbReference type="NCBI Taxonomy" id="652676"/>
    <lineage>
        <taxon>unclassified sequences</taxon>
        <taxon>metagenomes</taxon>
        <taxon>ecological metagenomes</taxon>
    </lineage>
</organism>
<gene>
    <name evidence="2" type="ORF">MNB_SV-3-1089</name>
</gene>
<evidence type="ECO:0000256" key="1">
    <source>
        <dbReference type="SAM" id="Phobius"/>
    </source>
</evidence>
<evidence type="ECO:0000313" key="2">
    <source>
        <dbReference type="EMBL" id="SFV61634.1"/>
    </source>
</evidence>
<keyword evidence="1" id="KW-0472">Membrane</keyword>
<reference evidence="2" key="1">
    <citation type="submission" date="2016-10" db="EMBL/GenBank/DDBJ databases">
        <authorList>
            <person name="de Groot N.N."/>
        </authorList>
    </citation>
    <scope>NUCLEOTIDE SEQUENCE</scope>
</reference>
<keyword evidence="1" id="KW-1133">Transmembrane helix</keyword>
<dbReference type="PRINTS" id="PR00702">
    <property type="entry name" value="ACRIFLAVINRP"/>
</dbReference>
<dbReference type="PANTHER" id="PTHR32063:SF33">
    <property type="entry name" value="RND SUPERFAMILY EFFLUX PUMP PERMEASE COMPONENT"/>
    <property type="match status" value="1"/>
</dbReference>
<feature type="transmembrane region" description="Helical" evidence="1">
    <location>
        <begin position="327"/>
        <end position="347"/>
    </location>
</feature>
<dbReference type="Gene3D" id="3.30.70.1320">
    <property type="entry name" value="Multidrug efflux transporter AcrB pore domain like"/>
    <property type="match status" value="1"/>
</dbReference>
<feature type="transmembrane region" description="Helical" evidence="1">
    <location>
        <begin position="353"/>
        <end position="372"/>
    </location>
</feature>
<dbReference type="SUPFAM" id="SSF82693">
    <property type="entry name" value="Multidrug efflux transporter AcrB pore domain, PN1, PN2, PC1 and PC2 subdomains"/>
    <property type="match status" value="2"/>
</dbReference>
<dbReference type="InterPro" id="IPR027463">
    <property type="entry name" value="AcrB_DN_DC_subdom"/>
</dbReference>
<feature type="transmembrane region" description="Helical" evidence="1">
    <location>
        <begin position="885"/>
        <end position="902"/>
    </location>
</feature>
<dbReference type="Gene3D" id="3.30.70.1440">
    <property type="entry name" value="Multidrug efflux transporter AcrB pore domain"/>
    <property type="match status" value="1"/>
</dbReference>
<feature type="transmembrane region" description="Helical" evidence="1">
    <location>
        <begin position="521"/>
        <end position="539"/>
    </location>
</feature>
<feature type="transmembrane region" description="Helical" evidence="1">
    <location>
        <begin position="1008"/>
        <end position="1032"/>
    </location>
</feature>
<accession>A0A1W1C7C9</accession>
<feature type="transmembrane region" description="Helical" evidence="1">
    <location>
        <begin position="426"/>
        <end position="445"/>
    </location>
</feature>
<dbReference type="GO" id="GO:0042910">
    <property type="term" value="F:xenobiotic transmembrane transporter activity"/>
    <property type="evidence" value="ECO:0007669"/>
    <property type="project" value="TreeGrafter"/>
</dbReference>
<feature type="transmembrane region" description="Helical" evidence="1">
    <location>
        <begin position="384"/>
        <end position="406"/>
    </location>
</feature>
<dbReference type="Gene3D" id="3.30.70.1430">
    <property type="entry name" value="Multidrug efflux transporter AcrB pore domain"/>
    <property type="match status" value="2"/>
</dbReference>
<feature type="transmembrane region" description="Helical" evidence="1">
    <location>
        <begin position="457"/>
        <end position="477"/>
    </location>
</feature>
<dbReference type="PANTHER" id="PTHR32063">
    <property type="match status" value="1"/>
</dbReference>